<reference evidence="2" key="1">
    <citation type="submission" date="2023-03" db="EMBL/GenBank/DDBJ databases">
        <authorList>
            <person name="Steffen K."/>
            <person name="Cardenas P."/>
        </authorList>
    </citation>
    <scope>NUCLEOTIDE SEQUENCE</scope>
</reference>
<dbReference type="Pfam" id="PF23278">
    <property type="entry name" value="Piwi_N"/>
    <property type="match status" value="1"/>
</dbReference>
<protein>
    <submittedName>
        <fullName evidence="2">Piwi-like protein 1</fullName>
    </submittedName>
</protein>
<feature type="compositionally biased region" description="Basic and acidic residues" evidence="1">
    <location>
        <begin position="84"/>
        <end position="106"/>
    </location>
</feature>
<dbReference type="AlphaFoldDB" id="A0AA35RPH9"/>
<dbReference type="InterPro" id="IPR036085">
    <property type="entry name" value="PAZ_dom_sf"/>
</dbReference>
<dbReference type="Proteomes" id="UP001174909">
    <property type="component" value="Unassembled WGS sequence"/>
</dbReference>
<feature type="region of interest" description="Disordered" evidence="1">
    <location>
        <begin position="1"/>
        <end position="110"/>
    </location>
</feature>
<feature type="non-terminal residue" evidence="2">
    <location>
        <position position="220"/>
    </location>
</feature>
<proteinExistence type="predicted"/>
<gene>
    <name evidence="2" type="ORF">GBAR_LOCUS8731</name>
</gene>
<accession>A0AA35RPH9</accession>
<evidence type="ECO:0000256" key="1">
    <source>
        <dbReference type="SAM" id="MobiDB-lite"/>
    </source>
</evidence>
<name>A0AA35RPH9_GEOBA</name>
<sequence length="220" mass="23641">MTGRAKGRGRGRSRGSGAGEARRPGEPPRSAAGAEQQPQVGRGRGRATATAATPVPRQQQSSSPPTEQMAQMSVSGAAGGAKPAMERRGPPSEPHTRPDHITDKRGAAGQTIPLRSNFVALRNRPNCALYQYNVSYSPPIESRGLRAGLLSEHTNLIGNVRAFDGMILFLPRRLPDDVTEVVSTTKHDQTLVTIKITLTNEVAANSPVSLQVFNVIFRRF</sequence>
<feature type="compositionally biased region" description="Basic residues" evidence="1">
    <location>
        <begin position="1"/>
        <end position="13"/>
    </location>
</feature>
<evidence type="ECO:0000313" key="3">
    <source>
        <dbReference type="Proteomes" id="UP001174909"/>
    </source>
</evidence>
<keyword evidence="3" id="KW-1185">Reference proteome</keyword>
<dbReference type="SUPFAM" id="SSF101690">
    <property type="entry name" value="PAZ domain"/>
    <property type="match status" value="1"/>
</dbReference>
<evidence type="ECO:0000313" key="2">
    <source>
        <dbReference type="EMBL" id="CAI8013877.1"/>
    </source>
</evidence>
<comment type="caution">
    <text evidence="2">The sequence shown here is derived from an EMBL/GenBank/DDBJ whole genome shotgun (WGS) entry which is preliminary data.</text>
</comment>
<dbReference type="EMBL" id="CASHTH010001304">
    <property type="protein sequence ID" value="CAI8013877.1"/>
    <property type="molecule type" value="Genomic_DNA"/>
</dbReference>
<feature type="compositionally biased region" description="Low complexity" evidence="1">
    <location>
        <begin position="46"/>
        <end position="65"/>
    </location>
</feature>
<organism evidence="2 3">
    <name type="scientific">Geodia barretti</name>
    <name type="common">Barrett's horny sponge</name>
    <dbReference type="NCBI Taxonomy" id="519541"/>
    <lineage>
        <taxon>Eukaryota</taxon>
        <taxon>Metazoa</taxon>
        <taxon>Porifera</taxon>
        <taxon>Demospongiae</taxon>
        <taxon>Heteroscleromorpha</taxon>
        <taxon>Tetractinellida</taxon>
        <taxon>Astrophorina</taxon>
        <taxon>Geodiidae</taxon>
        <taxon>Geodia</taxon>
    </lineage>
</organism>